<dbReference type="InterPro" id="IPR009790">
    <property type="entry name" value="TMEM106"/>
</dbReference>
<reference evidence="2 3" key="1">
    <citation type="submission" date="2019-05" db="EMBL/GenBank/DDBJ databases">
        <title>A Chromosome-scale Meerkat (S. suricatta) Genome Assembly.</title>
        <authorList>
            <person name="Dudchenko O."/>
            <person name="Lieberman Aiden E."/>
            <person name="Tung J."/>
            <person name="Barreiro L.B."/>
            <person name="Clutton-Brock T.H."/>
        </authorList>
    </citation>
    <scope>NUCLEOTIDE SEQUENCE [LARGE SCALE GENOMIC DNA]</scope>
</reference>
<dbReference type="Ensembl" id="ENSSSUT00005002776.1">
    <property type="protein sequence ID" value="ENSSSUP00005002380.1"/>
    <property type="gene ID" value="ENSSSUG00005001600.1"/>
</dbReference>
<accession>A0A673SYR3</accession>
<organism evidence="2 3">
    <name type="scientific">Suricata suricatta</name>
    <name type="common">Meerkat</name>
    <dbReference type="NCBI Taxonomy" id="37032"/>
    <lineage>
        <taxon>Eukaryota</taxon>
        <taxon>Metazoa</taxon>
        <taxon>Chordata</taxon>
        <taxon>Craniata</taxon>
        <taxon>Vertebrata</taxon>
        <taxon>Euteleostomi</taxon>
        <taxon>Mammalia</taxon>
        <taxon>Eutheria</taxon>
        <taxon>Laurasiatheria</taxon>
        <taxon>Carnivora</taxon>
        <taxon>Feliformia</taxon>
        <taxon>Herpestidae</taxon>
        <taxon>Suricata</taxon>
    </lineage>
</organism>
<keyword evidence="3" id="KW-1185">Reference proteome</keyword>
<dbReference type="Proteomes" id="UP000472268">
    <property type="component" value="Chromosome 5"/>
</dbReference>
<sequence length="200" mass="21621">HGGQHSKRARVSSCPSCPLLAAGLVAFFLRLHSGFADDFGIKVAEVTCRKQTSLVILTIMATLKIGSSNFCLVGEASLACQVQYMNVVAGTYVTTDASFISPWSEQPVDVTMKSETEGPVSCVYTCVVPPILKSIVIFVHILVEISYIGHLTQSSLETPHYVGGGANSTAVDKLFSALAWQHLSVRAQHLFSGLEFHTYR</sequence>
<reference evidence="2" key="3">
    <citation type="submission" date="2025-09" db="UniProtKB">
        <authorList>
            <consortium name="Ensembl"/>
        </authorList>
    </citation>
    <scope>IDENTIFICATION</scope>
</reference>
<reference evidence="2" key="2">
    <citation type="submission" date="2025-08" db="UniProtKB">
        <authorList>
            <consortium name="Ensembl"/>
        </authorList>
    </citation>
    <scope>IDENTIFICATION</scope>
</reference>
<dbReference type="Pfam" id="PF07092">
    <property type="entry name" value="TMEM106"/>
    <property type="match status" value="1"/>
</dbReference>
<dbReference type="PANTHER" id="PTHR28556">
    <property type="entry name" value="TRANSMEMBRANE PROTEIN 106B"/>
    <property type="match status" value="1"/>
</dbReference>
<evidence type="ECO:0000259" key="1">
    <source>
        <dbReference type="Pfam" id="PF07092"/>
    </source>
</evidence>
<dbReference type="InterPro" id="IPR048509">
    <property type="entry name" value="TMEM106_C"/>
</dbReference>
<feature type="domain" description="Transmembrane protein 106 C-terminal" evidence="1">
    <location>
        <begin position="37"/>
        <end position="169"/>
    </location>
</feature>
<evidence type="ECO:0000313" key="2">
    <source>
        <dbReference type="Ensembl" id="ENSSSUP00005002380.1"/>
    </source>
</evidence>
<dbReference type="PANTHER" id="PTHR28556:SF5">
    <property type="entry name" value="TRANSMEMBRANE PROTEIN 106C"/>
    <property type="match status" value="1"/>
</dbReference>
<dbReference type="AlphaFoldDB" id="A0A673SYR3"/>
<protein>
    <recommendedName>
        <fullName evidence="1">Transmembrane protein 106 C-terminal domain-containing protein</fullName>
    </recommendedName>
</protein>
<proteinExistence type="predicted"/>
<evidence type="ECO:0000313" key="3">
    <source>
        <dbReference type="Proteomes" id="UP000472268"/>
    </source>
</evidence>
<name>A0A673SYR3_SURSU</name>